<proteinExistence type="predicted"/>
<evidence type="ECO:0000313" key="1">
    <source>
        <dbReference type="EMBL" id="SMC17066.1"/>
    </source>
</evidence>
<dbReference type="Proteomes" id="UP000192468">
    <property type="component" value="Unassembled WGS sequence"/>
</dbReference>
<dbReference type="EMBL" id="FWXH01000002">
    <property type="protein sequence ID" value="SMC17066.1"/>
    <property type="molecule type" value="Genomic_DNA"/>
</dbReference>
<dbReference type="AlphaFoldDB" id="A0A1W1WZA6"/>
<protein>
    <submittedName>
        <fullName evidence="1">Uncharacterized protein</fullName>
    </submittedName>
</protein>
<keyword evidence="2" id="KW-1185">Reference proteome</keyword>
<dbReference type="STRING" id="1121291.SAMN02745134_00227"/>
<gene>
    <name evidence="1" type="ORF">SAMN02745134_00227</name>
</gene>
<name>A0A1W1WZA6_9CLOT</name>
<accession>A0A1W1WZA6</accession>
<sequence length="58" mass="6955">MYSVTLILPKNREVLEKKYAEVLADIVANELSHEELEYLINELEKQQKLVQFYKEKDK</sequence>
<reference evidence="1 2" key="1">
    <citation type="submission" date="2017-04" db="EMBL/GenBank/DDBJ databases">
        <authorList>
            <person name="Afonso C.L."/>
            <person name="Miller P.J."/>
            <person name="Scott M.A."/>
            <person name="Spackman E."/>
            <person name="Goraichik I."/>
            <person name="Dimitrov K.M."/>
            <person name="Suarez D.L."/>
            <person name="Swayne D.E."/>
        </authorList>
    </citation>
    <scope>NUCLEOTIDE SEQUENCE [LARGE SCALE GENOMIC DNA]</scope>
    <source>
        <strain evidence="1 2">DSM 12555</strain>
    </source>
</reference>
<evidence type="ECO:0000313" key="2">
    <source>
        <dbReference type="Proteomes" id="UP000192468"/>
    </source>
</evidence>
<dbReference type="RefSeq" id="WP_176212563.1">
    <property type="nucleotide sequence ID" value="NZ_FWXH01000002.1"/>
</dbReference>
<organism evidence="1 2">
    <name type="scientific">Clostridium acidisoli DSM 12555</name>
    <dbReference type="NCBI Taxonomy" id="1121291"/>
    <lineage>
        <taxon>Bacteria</taxon>
        <taxon>Bacillati</taxon>
        <taxon>Bacillota</taxon>
        <taxon>Clostridia</taxon>
        <taxon>Eubacteriales</taxon>
        <taxon>Clostridiaceae</taxon>
        <taxon>Clostridium</taxon>
    </lineage>
</organism>